<evidence type="ECO:0000313" key="3">
    <source>
        <dbReference type="EMBL" id="KAK3084201.1"/>
    </source>
</evidence>
<proteinExistence type="predicted"/>
<evidence type="ECO:0000313" key="4">
    <source>
        <dbReference type="Proteomes" id="UP001186944"/>
    </source>
</evidence>
<evidence type="ECO:0000256" key="2">
    <source>
        <dbReference type="SAM" id="Coils"/>
    </source>
</evidence>
<dbReference type="InterPro" id="IPR010998">
    <property type="entry name" value="Integrase_recombinase_N"/>
</dbReference>
<name>A0AA89BJ51_PINIB</name>
<gene>
    <name evidence="3" type="ORF">FSP39_009957</name>
</gene>
<keyword evidence="4" id="KW-1185">Reference proteome</keyword>
<dbReference type="PANTHER" id="PTHR21301">
    <property type="entry name" value="REVERSE TRANSCRIPTASE"/>
    <property type="match status" value="1"/>
</dbReference>
<dbReference type="SUPFAM" id="SSF47823">
    <property type="entry name" value="lambda integrase-like, N-terminal domain"/>
    <property type="match status" value="1"/>
</dbReference>
<evidence type="ECO:0000256" key="1">
    <source>
        <dbReference type="ARBA" id="ARBA00023125"/>
    </source>
</evidence>
<comment type="caution">
    <text evidence="3">The sequence shown here is derived from an EMBL/GenBank/DDBJ whole genome shotgun (WGS) entry which is preliminary data.</text>
</comment>
<dbReference type="EMBL" id="VSWD01000013">
    <property type="protein sequence ID" value="KAK3084201.1"/>
    <property type="molecule type" value="Genomic_DNA"/>
</dbReference>
<reference evidence="3" key="1">
    <citation type="submission" date="2019-08" db="EMBL/GenBank/DDBJ databases">
        <title>The improved chromosome-level genome for the pearl oyster Pinctada fucata martensii using PacBio sequencing and Hi-C.</title>
        <authorList>
            <person name="Zheng Z."/>
        </authorList>
    </citation>
    <scope>NUCLEOTIDE SEQUENCE</scope>
    <source>
        <strain evidence="3">ZZ-2019</strain>
        <tissue evidence="3">Adductor muscle</tissue>
    </source>
</reference>
<dbReference type="GO" id="GO:0003677">
    <property type="term" value="F:DNA binding"/>
    <property type="evidence" value="ECO:0007669"/>
    <property type="project" value="UniProtKB-KW"/>
</dbReference>
<protein>
    <submittedName>
        <fullName evidence="3">Uncharacterized protein</fullName>
    </submittedName>
</protein>
<accession>A0AA89BJ51</accession>
<dbReference type="Gene3D" id="1.10.150.130">
    <property type="match status" value="1"/>
</dbReference>
<dbReference type="Proteomes" id="UP001186944">
    <property type="component" value="Unassembled WGS sequence"/>
</dbReference>
<organism evidence="3 4">
    <name type="scientific">Pinctada imbricata</name>
    <name type="common">Atlantic pearl-oyster</name>
    <name type="synonym">Pinctada martensii</name>
    <dbReference type="NCBI Taxonomy" id="66713"/>
    <lineage>
        <taxon>Eukaryota</taxon>
        <taxon>Metazoa</taxon>
        <taxon>Spiralia</taxon>
        <taxon>Lophotrochozoa</taxon>
        <taxon>Mollusca</taxon>
        <taxon>Bivalvia</taxon>
        <taxon>Autobranchia</taxon>
        <taxon>Pteriomorphia</taxon>
        <taxon>Pterioida</taxon>
        <taxon>Pterioidea</taxon>
        <taxon>Pteriidae</taxon>
        <taxon>Pinctada</taxon>
    </lineage>
</organism>
<sequence length="448" mass="51569">MNDANLDSLVERTVSNAMQQNQNQFLSDMKNVIQNQFERMEERVTNSQREMNDFQLKRLQSLTNESYVFKRKGNEAQFKFNNEVKGRLDLADTCLKDNPEQGSEKALSYISEGINLRTNIDNVVRESGLEDNAENRRLAENMMGYLCLSKSENTRRKYYLAYVKWKHFISGKGHVDMPANPVHIAMYLTYLLDKGASFHVVSGAKYAIKWAHNLNGFPDVTDHVFVNNIVESAKRIAKPKTAKKDPVNSEDLIMLCDKYSDNRELSVVRDLCMTILGFAGKRYLASDFNFTYRYIDDVLSINNSKFADYLSSTYPSELEVKEITETNNSASYLDIMLSYDTDGHMNTSLYDKRDDFNFSITNFPFLSSNIPSSPAYGVFISQLMHYARASTQYTDFVLRARRLSDKLLSQGYVCDRLTSSLRKFYGRYGELVIHYDVPLSRMVDDNLS</sequence>
<dbReference type="PANTHER" id="PTHR21301:SF10">
    <property type="entry name" value="REVERSE TRANSCRIPTASE DOMAIN-CONTAINING PROTEIN"/>
    <property type="match status" value="1"/>
</dbReference>
<feature type="coiled-coil region" evidence="2">
    <location>
        <begin position="23"/>
        <end position="57"/>
    </location>
</feature>
<dbReference type="AlphaFoldDB" id="A0AA89BJ51"/>
<keyword evidence="2" id="KW-0175">Coiled coil</keyword>
<keyword evidence="1" id="KW-0238">DNA-binding</keyword>